<reference evidence="2" key="1">
    <citation type="journal article" date="2022" name="bioRxiv">
        <title>Sequencing and chromosome-scale assembly of the giantPleurodeles waltlgenome.</title>
        <authorList>
            <person name="Brown T."/>
            <person name="Elewa A."/>
            <person name="Iarovenko S."/>
            <person name="Subramanian E."/>
            <person name="Araus A.J."/>
            <person name="Petzold A."/>
            <person name="Susuki M."/>
            <person name="Suzuki K.-i.T."/>
            <person name="Hayashi T."/>
            <person name="Toyoda A."/>
            <person name="Oliveira C."/>
            <person name="Osipova E."/>
            <person name="Leigh N.D."/>
            <person name="Simon A."/>
            <person name="Yun M.H."/>
        </authorList>
    </citation>
    <scope>NUCLEOTIDE SEQUENCE</scope>
    <source>
        <strain evidence="2">20211129_DDA</strain>
        <tissue evidence="2">Liver</tissue>
    </source>
</reference>
<keyword evidence="1" id="KW-0175">Coiled coil</keyword>
<dbReference type="EMBL" id="JANPWB010000001">
    <property type="protein sequence ID" value="KAJ1214278.1"/>
    <property type="molecule type" value="Genomic_DNA"/>
</dbReference>
<keyword evidence="3" id="KW-1185">Reference proteome</keyword>
<dbReference type="AlphaFoldDB" id="A0AAV7WJQ8"/>
<dbReference type="Proteomes" id="UP001066276">
    <property type="component" value="Chromosome 1_1"/>
</dbReference>
<gene>
    <name evidence="2" type="ORF">NDU88_001901</name>
</gene>
<evidence type="ECO:0000313" key="2">
    <source>
        <dbReference type="EMBL" id="KAJ1214278.1"/>
    </source>
</evidence>
<evidence type="ECO:0000313" key="3">
    <source>
        <dbReference type="Proteomes" id="UP001066276"/>
    </source>
</evidence>
<protein>
    <submittedName>
        <fullName evidence="2">Uncharacterized protein</fullName>
    </submittedName>
</protein>
<accession>A0AAV7WJQ8</accession>
<comment type="caution">
    <text evidence="2">The sequence shown here is derived from an EMBL/GenBank/DDBJ whole genome shotgun (WGS) entry which is preliminary data.</text>
</comment>
<name>A0AAV7WJQ8_PLEWA</name>
<organism evidence="2 3">
    <name type="scientific">Pleurodeles waltl</name>
    <name type="common">Iberian ribbed newt</name>
    <dbReference type="NCBI Taxonomy" id="8319"/>
    <lineage>
        <taxon>Eukaryota</taxon>
        <taxon>Metazoa</taxon>
        <taxon>Chordata</taxon>
        <taxon>Craniata</taxon>
        <taxon>Vertebrata</taxon>
        <taxon>Euteleostomi</taxon>
        <taxon>Amphibia</taxon>
        <taxon>Batrachia</taxon>
        <taxon>Caudata</taxon>
        <taxon>Salamandroidea</taxon>
        <taxon>Salamandridae</taxon>
        <taxon>Pleurodelinae</taxon>
        <taxon>Pleurodeles</taxon>
    </lineage>
</organism>
<proteinExistence type="predicted"/>
<evidence type="ECO:0000256" key="1">
    <source>
        <dbReference type="SAM" id="Coils"/>
    </source>
</evidence>
<sequence>MQKHILQNAENYLQGNSGLGSSDATPLDVYKSVMQGQLVTHIAGKCKEREKELRNLENQLTREEADYVATPATEQAHHLEVLQEKYRTRANHKARALFWSKKVHLYEVGSKVGKLLT</sequence>
<feature type="coiled-coil region" evidence="1">
    <location>
        <begin position="39"/>
        <end position="66"/>
    </location>
</feature>